<dbReference type="EMBL" id="NIOF01000009">
    <property type="protein sequence ID" value="OWQ87617.1"/>
    <property type="molecule type" value="Genomic_DNA"/>
</dbReference>
<name>A0A246J4U2_9BURK</name>
<accession>A0A246J4U2</accession>
<organism evidence="1 2">
    <name type="scientific">Roseateles aquatilis</name>
    <dbReference type="NCBI Taxonomy" id="431061"/>
    <lineage>
        <taxon>Bacteria</taxon>
        <taxon>Pseudomonadati</taxon>
        <taxon>Pseudomonadota</taxon>
        <taxon>Betaproteobacteria</taxon>
        <taxon>Burkholderiales</taxon>
        <taxon>Sphaerotilaceae</taxon>
        <taxon>Roseateles</taxon>
    </lineage>
</organism>
<gene>
    <name evidence="1" type="ORF">CDN99_18700</name>
</gene>
<keyword evidence="2" id="KW-1185">Reference proteome</keyword>
<reference evidence="1 2" key="1">
    <citation type="journal article" date="2008" name="Int. J. Syst. Evol. Microbiol.">
        <title>Description of Roseateles aquatilis sp. nov. and Roseateles terrae sp. nov., in the class Betaproteobacteria, and emended description of the genus Roseateles.</title>
        <authorList>
            <person name="Gomila M."/>
            <person name="Bowien B."/>
            <person name="Falsen E."/>
            <person name="Moore E.R."/>
            <person name="Lalucat J."/>
        </authorList>
    </citation>
    <scope>NUCLEOTIDE SEQUENCE [LARGE SCALE GENOMIC DNA]</scope>
    <source>
        <strain evidence="1 2">CCUG 48205</strain>
    </source>
</reference>
<evidence type="ECO:0000313" key="2">
    <source>
        <dbReference type="Proteomes" id="UP000197468"/>
    </source>
</evidence>
<proteinExistence type="predicted"/>
<protein>
    <recommendedName>
        <fullName evidence="3">Phosphoglycerate mutase</fullName>
    </recommendedName>
</protein>
<comment type="caution">
    <text evidence="1">The sequence shown here is derived from an EMBL/GenBank/DDBJ whole genome shotgun (WGS) entry which is preliminary data.</text>
</comment>
<evidence type="ECO:0000313" key="1">
    <source>
        <dbReference type="EMBL" id="OWQ87617.1"/>
    </source>
</evidence>
<sequence>MHLMIPHAGSQDPHFEAALRELELPALSRLLGLLAPLPDDVGGHAGDGDDQAPLTPHELYLARRRGIADDRPPIAAWQVRDAGQAPGDAAWALLTPVHFAVGTDGVTAMDPSTLDLTESESRAFFDALTASLFPAGEGWRGAWLSTAAWAVAHESLDGLEAASIDRVLNRGVETWMPQARRLRTLLNEMQMLLHDHPLNQARESRGLRPLNAVWISGCGRDRGTALPADLNVDERLRAPMLAGDLYAWSEAWKALDHGPVAQALRLAQDGAPLALTLSGERLARTWERRAPGGWQRLKERFAPTHVAVATALEAL</sequence>
<dbReference type="AlphaFoldDB" id="A0A246J4U2"/>
<evidence type="ECO:0008006" key="3">
    <source>
        <dbReference type="Google" id="ProtNLM"/>
    </source>
</evidence>
<dbReference type="Proteomes" id="UP000197468">
    <property type="component" value="Unassembled WGS sequence"/>
</dbReference>